<evidence type="ECO:0000256" key="4">
    <source>
        <dbReference type="ARBA" id="ARBA00022679"/>
    </source>
</evidence>
<keyword evidence="4 9" id="KW-0808">Transferase</keyword>
<comment type="cofactor">
    <cofactor evidence="9">
        <name>Mg(2+)</name>
        <dbReference type="ChEBI" id="CHEBI:18420"/>
    </cofactor>
    <text evidence="9">Binds 2 magnesium ions per monomer.</text>
</comment>
<dbReference type="EMBL" id="WHNX01000024">
    <property type="protein sequence ID" value="MPW26714.1"/>
    <property type="molecule type" value="Genomic_DNA"/>
</dbReference>
<dbReference type="UniPathway" id="UPA00035">
    <property type="reaction ID" value="UER00041"/>
</dbReference>
<keyword evidence="5 9" id="KW-0822">Tryptophan biosynthesis</keyword>
<sequence>MLFKEILEKLVNHINLTEMEMMDSMNSIMLGEITPAQIGGFLTGLRGKGETLEEVLGAAKVMRKMAKPIDIGVIDAVDTCGTGGDGKNTFNVSTVSAIVAASAGVTTVKHGNRSISSKCGSADVLEALGVKIDLSSENISSCIREIGIGFLFAQSFHSSMKHVASSRKELGIRTVFNMLGPLTNPAKVNCQVMGVYDAALTELMAGVLKELGVKRAMVVNSLDGMDEISISAKTKATILIDGDIKTHYIEPKTYGFYYENNGEIEGNGSIENAQIILNILEGESGPKRDITLINAGAAIYIGNGAKSLEEGILKAKEAVDSKSALNKLNELIAYTNRSE</sequence>
<reference evidence="12 13" key="1">
    <citation type="submission" date="2019-10" db="EMBL/GenBank/DDBJ databases">
        <title>Alkalibaculum tamaniensis sp.nov., a new alkaliphilic acetogen, isolated on methoxylated aromatics from a mud volcano.</title>
        <authorList>
            <person name="Khomyakova M.A."/>
            <person name="Merkel A.Y."/>
            <person name="Bonch-Osmolovskaya E.A."/>
            <person name="Slobodkin A.I."/>
        </authorList>
    </citation>
    <scope>NUCLEOTIDE SEQUENCE [LARGE SCALE GENOMIC DNA]</scope>
    <source>
        <strain evidence="12 13">M08DMB</strain>
    </source>
</reference>
<dbReference type="AlphaFoldDB" id="A0A6A7KBC8"/>
<evidence type="ECO:0000313" key="13">
    <source>
        <dbReference type="Proteomes" id="UP000440004"/>
    </source>
</evidence>
<feature type="binding site" evidence="9">
    <location>
        <begin position="91"/>
        <end position="94"/>
    </location>
    <ligand>
        <name>5-phospho-alpha-D-ribose 1-diphosphate</name>
        <dbReference type="ChEBI" id="CHEBI:58017"/>
    </ligand>
</feature>
<evidence type="ECO:0000256" key="6">
    <source>
        <dbReference type="ARBA" id="ARBA00023141"/>
    </source>
</evidence>
<feature type="domain" description="Glycosyl transferase family 3 N-terminal" evidence="11">
    <location>
        <begin position="4"/>
        <end position="65"/>
    </location>
</feature>
<dbReference type="NCBIfam" id="TIGR01245">
    <property type="entry name" value="trpD"/>
    <property type="match status" value="1"/>
</dbReference>
<dbReference type="GO" id="GO:0004048">
    <property type="term" value="F:anthranilate phosphoribosyltransferase activity"/>
    <property type="evidence" value="ECO:0007669"/>
    <property type="project" value="UniProtKB-UniRule"/>
</dbReference>
<dbReference type="GO" id="GO:0000162">
    <property type="term" value="P:L-tryptophan biosynthetic process"/>
    <property type="evidence" value="ECO:0007669"/>
    <property type="project" value="UniProtKB-UniRule"/>
</dbReference>
<dbReference type="InterPro" id="IPR036320">
    <property type="entry name" value="Glycosyl_Trfase_fam3_N_dom_sf"/>
</dbReference>
<proteinExistence type="inferred from homology"/>
<comment type="function">
    <text evidence="9">Catalyzes the transfer of the phosphoribosyl group of 5-phosphorylribose-1-pyrophosphate (PRPP) to anthranilate to yield N-(5'-phosphoribosyl)-anthranilate (PRA).</text>
</comment>
<evidence type="ECO:0000256" key="3">
    <source>
        <dbReference type="ARBA" id="ARBA00022676"/>
    </source>
</evidence>
<dbReference type="InterPro" id="IPR017459">
    <property type="entry name" value="Glycosyl_Trfase_fam3_N_dom"/>
</dbReference>
<feature type="binding site" evidence="9">
    <location>
        <position position="167"/>
    </location>
    <ligand>
        <name>anthranilate</name>
        <dbReference type="ChEBI" id="CHEBI:16567"/>
        <label>2</label>
    </ligand>
</feature>
<comment type="similarity">
    <text evidence="9">Belongs to the anthranilate phosphoribosyltransferase family.</text>
</comment>
<evidence type="ECO:0000259" key="10">
    <source>
        <dbReference type="Pfam" id="PF00591"/>
    </source>
</evidence>
<dbReference type="InterPro" id="IPR035902">
    <property type="entry name" value="Nuc_phospho_transferase"/>
</dbReference>
<dbReference type="Gene3D" id="3.40.1030.10">
    <property type="entry name" value="Nucleoside phosphorylase/phosphoribosyltransferase catalytic domain"/>
    <property type="match status" value="1"/>
</dbReference>
<comment type="pathway">
    <text evidence="1 9">Amino-acid biosynthesis; L-tryptophan biosynthesis; L-tryptophan from chorismate: step 2/5.</text>
</comment>
<dbReference type="SUPFAM" id="SSF47648">
    <property type="entry name" value="Nucleoside phosphorylase/phosphoribosyltransferase N-terminal domain"/>
    <property type="match status" value="1"/>
</dbReference>
<feature type="binding site" evidence="9">
    <location>
        <position position="227"/>
    </location>
    <ligand>
        <name>Mg(2+)</name>
        <dbReference type="ChEBI" id="CHEBI:18420"/>
        <label>2</label>
    </ligand>
</feature>
<dbReference type="Proteomes" id="UP000440004">
    <property type="component" value="Unassembled WGS sequence"/>
</dbReference>
<dbReference type="InterPro" id="IPR005940">
    <property type="entry name" value="Anthranilate_Pribosyl_Tfrase"/>
</dbReference>
<dbReference type="Pfam" id="PF02885">
    <property type="entry name" value="Glycos_trans_3N"/>
    <property type="match status" value="1"/>
</dbReference>
<comment type="caution">
    <text evidence="12">The sequence shown here is derived from an EMBL/GenBank/DDBJ whole genome shotgun (WGS) entry which is preliminary data.</text>
</comment>
<feature type="binding site" evidence="9">
    <location>
        <position position="112"/>
    </location>
    <ligand>
        <name>anthranilate</name>
        <dbReference type="ChEBI" id="CHEBI:16567"/>
        <label>1</label>
    </ligand>
</feature>
<dbReference type="GO" id="GO:0005829">
    <property type="term" value="C:cytosol"/>
    <property type="evidence" value="ECO:0007669"/>
    <property type="project" value="TreeGrafter"/>
</dbReference>
<keyword evidence="6 9" id="KW-0057">Aromatic amino acid biosynthesis</keyword>
<dbReference type="SUPFAM" id="SSF52418">
    <property type="entry name" value="Nucleoside phosphorylase/phosphoribosyltransferase catalytic domain"/>
    <property type="match status" value="1"/>
</dbReference>
<feature type="binding site" evidence="9">
    <location>
        <position position="81"/>
    </location>
    <ligand>
        <name>anthranilate</name>
        <dbReference type="ChEBI" id="CHEBI:16567"/>
        <label>1</label>
    </ligand>
</feature>
<feature type="binding site" evidence="9">
    <location>
        <position position="226"/>
    </location>
    <ligand>
        <name>Mg(2+)</name>
        <dbReference type="ChEBI" id="CHEBI:18420"/>
        <label>2</label>
    </ligand>
</feature>
<keyword evidence="2 9" id="KW-0028">Amino-acid biosynthesis</keyword>
<dbReference type="Gene3D" id="1.20.970.10">
    <property type="entry name" value="Transferase, Pyrimidine Nucleoside Phosphorylase, Chain C"/>
    <property type="match status" value="1"/>
</dbReference>
<evidence type="ECO:0000256" key="9">
    <source>
        <dbReference type="HAMAP-Rule" id="MF_00211"/>
    </source>
</evidence>
<evidence type="ECO:0000256" key="7">
    <source>
        <dbReference type="ARBA" id="ARBA00052328"/>
    </source>
</evidence>
<dbReference type="RefSeq" id="WP_152805524.1">
    <property type="nucleotide sequence ID" value="NZ_WHNX01000024.1"/>
</dbReference>
<dbReference type="InterPro" id="IPR000312">
    <property type="entry name" value="Glycosyl_Trfase_fam3"/>
</dbReference>
<keyword evidence="13" id="KW-1185">Reference proteome</keyword>
<evidence type="ECO:0000259" key="11">
    <source>
        <dbReference type="Pfam" id="PF02885"/>
    </source>
</evidence>
<feature type="binding site" evidence="9">
    <location>
        <begin position="109"/>
        <end position="117"/>
    </location>
    <ligand>
        <name>5-phospho-alpha-D-ribose 1-diphosphate</name>
        <dbReference type="ChEBI" id="CHEBI:58017"/>
    </ligand>
</feature>
<dbReference type="PANTHER" id="PTHR43285">
    <property type="entry name" value="ANTHRANILATE PHOSPHORIBOSYLTRANSFERASE"/>
    <property type="match status" value="1"/>
</dbReference>
<evidence type="ECO:0000256" key="1">
    <source>
        <dbReference type="ARBA" id="ARBA00004907"/>
    </source>
</evidence>
<evidence type="ECO:0000256" key="5">
    <source>
        <dbReference type="ARBA" id="ARBA00022822"/>
    </source>
</evidence>
<gene>
    <name evidence="9 12" type="primary">trpD</name>
    <name evidence="12" type="ORF">GC105_13035</name>
</gene>
<feature type="binding site" evidence="9">
    <location>
        <begin position="84"/>
        <end position="85"/>
    </location>
    <ligand>
        <name>5-phospho-alpha-D-ribose 1-diphosphate</name>
        <dbReference type="ChEBI" id="CHEBI:58017"/>
    </ligand>
</feature>
<dbReference type="GO" id="GO:0000287">
    <property type="term" value="F:magnesium ion binding"/>
    <property type="evidence" value="ECO:0007669"/>
    <property type="project" value="UniProtKB-UniRule"/>
</dbReference>
<feature type="binding site" evidence="9">
    <location>
        <position position="81"/>
    </location>
    <ligand>
        <name>5-phospho-alpha-D-ribose 1-diphosphate</name>
        <dbReference type="ChEBI" id="CHEBI:58017"/>
    </ligand>
</feature>
<keyword evidence="9" id="KW-0460">Magnesium</keyword>
<evidence type="ECO:0000256" key="8">
    <source>
        <dbReference type="ARBA" id="ARBA00061188"/>
    </source>
</evidence>
<feature type="binding site" evidence="9">
    <location>
        <position position="89"/>
    </location>
    <ligand>
        <name>5-phospho-alpha-D-ribose 1-diphosphate</name>
        <dbReference type="ChEBI" id="CHEBI:58017"/>
    </ligand>
</feature>
<accession>A0A6A7KBC8</accession>
<keyword evidence="3 9" id="KW-0328">Glycosyltransferase</keyword>
<evidence type="ECO:0000256" key="2">
    <source>
        <dbReference type="ARBA" id="ARBA00022605"/>
    </source>
</evidence>
<dbReference type="FunFam" id="3.40.1030.10:FF:000002">
    <property type="entry name" value="Anthranilate phosphoribosyltransferase"/>
    <property type="match status" value="1"/>
</dbReference>
<comment type="subunit">
    <text evidence="9">Homodimer.</text>
</comment>
<dbReference type="PANTHER" id="PTHR43285:SF2">
    <property type="entry name" value="ANTHRANILATE PHOSPHORIBOSYLTRANSFERASE"/>
    <property type="match status" value="1"/>
</dbReference>
<protein>
    <recommendedName>
        <fullName evidence="9">Anthranilate phosphoribosyltransferase</fullName>
        <ecNumber evidence="9">2.4.2.18</ecNumber>
    </recommendedName>
</protein>
<evidence type="ECO:0000313" key="12">
    <source>
        <dbReference type="EMBL" id="MPW26714.1"/>
    </source>
</evidence>
<dbReference type="Pfam" id="PF00591">
    <property type="entry name" value="Glycos_transf_3"/>
    <property type="match status" value="1"/>
</dbReference>
<organism evidence="12 13">
    <name type="scientific">Alkalibaculum sporogenes</name>
    <dbReference type="NCBI Taxonomy" id="2655001"/>
    <lineage>
        <taxon>Bacteria</taxon>
        <taxon>Bacillati</taxon>
        <taxon>Bacillota</taxon>
        <taxon>Clostridia</taxon>
        <taxon>Eubacteriales</taxon>
        <taxon>Eubacteriaceae</taxon>
        <taxon>Alkalibaculum</taxon>
    </lineage>
</organism>
<feature type="binding site" evidence="9">
    <location>
        <position position="227"/>
    </location>
    <ligand>
        <name>Mg(2+)</name>
        <dbReference type="ChEBI" id="CHEBI:18420"/>
        <label>1</label>
    </ligand>
</feature>
<feature type="binding site" evidence="9">
    <location>
        <position position="93"/>
    </location>
    <ligand>
        <name>Mg(2+)</name>
        <dbReference type="ChEBI" id="CHEBI:18420"/>
        <label>1</label>
    </ligand>
</feature>
<dbReference type="EC" id="2.4.2.18" evidence="9"/>
<comment type="similarity">
    <text evidence="8">In the C-terminal section; belongs to the anthranilate phosphoribosyltransferase family.</text>
</comment>
<feature type="domain" description="Glycosyl transferase family 3" evidence="10">
    <location>
        <begin position="75"/>
        <end position="324"/>
    </location>
</feature>
<keyword evidence="9" id="KW-0479">Metal-binding</keyword>
<comment type="catalytic activity">
    <reaction evidence="7 9">
        <text>N-(5-phospho-beta-D-ribosyl)anthranilate + diphosphate = 5-phospho-alpha-D-ribose 1-diphosphate + anthranilate</text>
        <dbReference type="Rhea" id="RHEA:11768"/>
        <dbReference type="ChEBI" id="CHEBI:16567"/>
        <dbReference type="ChEBI" id="CHEBI:18277"/>
        <dbReference type="ChEBI" id="CHEBI:33019"/>
        <dbReference type="ChEBI" id="CHEBI:58017"/>
        <dbReference type="EC" id="2.4.2.18"/>
    </reaction>
</comment>
<feature type="binding site" evidence="9">
    <location>
        <position position="121"/>
    </location>
    <ligand>
        <name>5-phospho-alpha-D-ribose 1-diphosphate</name>
        <dbReference type="ChEBI" id="CHEBI:58017"/>
    </ligand>
</feature>
<comment type="caution">
    <text evidence="9">Lacks conserved residue(s) required for the propagation of feature annotation.</text>
</comment>
<name>A0A6A7KBC8_9FIRM</name>
<dbReference type="HAMAP" id="MF_00211">
    <property type="entry name" value="TrpD"/>
    <property type="match status" value="1"/>
</dbReference>